<evidence type="ECO:0000256" key="11">
    <source>
        <dbReference type="RuleBase" id="RU004481"/>
    </source>
</evidence>
<dbReference type="NCBIfam" id="TIGR00231">
    <property type="entry name" value="small_GTP"/>
    <property type="match status" value="2"/>
</dbReference>
<keyword evidence="3 9" id="KW-0690">Ribosome biogenesis</keyword>
<evidence type="ECO:0000256" key="6">
    <source>
        <dbReference type="ARBA" id="ARBA00023134"/>
    </source>
</evidence>
<feature type="binding site" evidence="9">
    <location>
        <begin position="143"/>
        <end position="146"/>
    </location>
    <ligand>
        <name>GTP</name>
        <dbReference type="ChEBI" id="CHEBI:37565"/>
        <label>1</label>
    </ligand>
</feature>
<dbReference type="NCBIfam" id="TIGR03594">
    <property type="entry name" value="GTPase_EngA"/>
    <property type="match status" value="1"/>
</dbReference>
<dbReference type="InterPro" id="IPR027417">
    <property type="entry name" value="P-loop_NTPase"/>
</dbReference>
<dbReference type="AlphaFoldDB" id="A0A068NPR9"/>
<feature type="domain" description="EngA-type G" evidence="12">
    <location>
        <begin position="27"/>
        <end position="191"/>
    </location>
</feature>
<dbReference type="Gene3D" id="3.40.50.300">
    <property type="entry name" value="P-loop containing nucleotide triphosphate hydrolases"/>
    <property type="match status" value="2"/>
</dbReference>
<proteinExistence type="inferred from homology"/>
<dbReference type="InterPro" id="IPR005225">
    <property type="entry name" value="Small_GTP-bd"/>
</dbReference>
<dbReference type="Gene3D" id="3.30.300.20">
    <property type="match status" value="1"/>
</dbReference>
<comment type="similarity">
    <text evidence="1 9 10 11">Belongs to the TRAFAC class TrmE-Era-EngA-EngB-Septin-like GTPase superfamily. EngA (Der) GTPase family.</text>
</comment>
<dbReference type="HAMAP" id="MF_00195">
    <property type="entry name" value="GTPase_Der"/>
    <property type="match status" value="1"/>
</dbReference>
<protein>
    <recommendedName>
        <fullName evidence="2 9">GTPase Der</fullName>
    </recommendedName>
    <alternativeName>
        <fullName evidence="7 9">GTP-binding protein EngA</fullName>
    </alternativeName>
</protein>
<feature type="binding site" evidence="9">
    <location>
        <begin position="254"/>
        <end position="258"/>
    </location>
    <ligand>
        <name>GTP</name>
        <dbReference type="ChEBI" id="CHEBI:37565"/>
        <label>2</label>
    </ligand>
</feature>
<sequence length="471" mass="52592">MNPEPMMRDEVQFAATPLGFVMRTRLPVVVIVGRPNVGKSTLFNRLVGRRVAVVEDTPGITRDRLYAETEWNGRRFQVVDTGGIVFSEEDPLSEQIRVQANVALEEADIVLFLTDARDGMNPDDMDLARELRPVKKPVLVVVNKADNPERDSFANEFYSVGLGEVYPVSGLHGRGVADLMDVVVDLLPPASEIDVDDRTEVRVAIVGRPNVGKSSMINAFTGEQRMIVSDIAGTTRDAIDTELEYHGEKFRLIDTAGIRRRGKIQGSVEYYMVDRAQKAIDKADCAMVVVDGNEGLTDGDKRIMKLAHDAGKAVVFAINKWDLKEPPDGHPRHMTQIKKDFIKVVKNEIPELNYATAAFTSAKESAGLGPALDEVLRAQEAYNFRISTGQLNRLIQEAVFSRPYSSKGRVLKIYYATQVSTRPPTFVLFCNDPELLHFSYQRYLLNKIREAFPLEGTPVRLTAKSSHKKPE</sequence>
<dbReference type="HOGENOM" id="CLU_016077_6_2_0"/>
<evidence type="ECO:0000256" key="8">
    <source>
        <dbReference type="ARBA" id="ARBA00053470"/>
    </source>
</evidence>
<evidence type="ECO:0000313" key="14">
    <source>
        <dbReference type="Proteomes" id="UP000027982"/>
    </source>
</evidence>
<dbReference type="PIRSF" id="PIRSF006485">
    <property type="entry name" value="GTP-binding_EngA"/>
    <property type="match status" value="1"/>
</dbReference>
<keyword evidence="5 9" id="KW-0547">Nucleotide-binding</keyword>
<dbReference type="InterPro" id="IPR032859">
    <property type="entry name" value="KH_dom-like"/>
</dbReference>
<evidence type="ECO:0000259" key="12">
    <source>
        <dbReference type="PROSITE" id="PS51712"/>
    </source>
</evidence>
<dbReference type="GO" id="GO:0005525">
    <property type="term" value="F:GTP binding"/>
    <property type="evidence" value="ECO:0007669"/>
    <property type="project" value="UniProtKB-UniRule"/>
</dbReference>
<accession>A0A068NPR9</accession>
<keyword evidence="14" id="KW-1185">Reference proteome</keyword>
<dbReference type="KEGG" id="fgi:OP10G_2073"/>
<dbReference type="Pfam" id="PF01926">
    <property type="entry name" value="MMR_HSR1"/>
    <property type="match status" value="2"/>
</dbReference>
<comment type="function">
    <text evidence="8 9 11">GTPase that plays an essential role in the late steps of ribosome biogenesis.</text>
</comment>
<evidence type="ECO:0000313" key="13">
    <source>
        <dbReference type="EMBL" id="AIE85441.1"/>
    </source>
</evidence>
<name>A0A068NPR9_FIMGI</name>
<dbReference type="GO" id="GO:0042254">
    <property type="term" value="P:ribosome biogenesis"/>
    <property type="evidence" value="ECO:0007669"/>
    <property type="project" value="UniProtKB-KW"/>
</dbReference>
<dbReference type="CDD" id="cd01894">
    <property type="entry name" value="EngA1"/>
    <property type="match status" value="1"/>
</dbReference>
<dbReference type="Pfam" id="PF14714">
    <property type="entry name" value="KH_dom-like"/>
    <property type="match status" value="1"/>
</dbReference>
<dbReference type="EMBL" id="CP007139">
    <property type="protein sequence ID" value="AIE85441.1"/>
    <property type="molecule type" value="Genomic_DNA"/>
</dbReference>
<dbReference type="FunFam" id="3.30.300.20:FF:000004">
    <property type="entry name" value="GTPase Der"/>
    <property type="match status" value="1"/>
</dbReference>
<dbReference type="PROSITE" id="PS51712">
    <property type="entry name" value="G_ENGA"/>
    <property type="match status" value="2"/>
</dbReference>
<dbReference type="RefSeq" id="WP_227625102.1">
    <property type="nucleotide sequence ID" value="NZ_CP007139.1"/>
</dbReference>
<evidence type="ECO:0000256" key="7">
    <source>
        <dbReference type="ARBA" id="ARBA00032345"/>
    </source>
</evidence>
<dbReference type="GO" id="GO:0043022">
    <property type="term" value="F:ribosome binding"/>
    <property type="evidence" value="ECO:0007669"/>
    <property type="project" value="TreeGrafter"/>
</dbReference>
<evidence type="ECO:0000256" key="5">
    <source>
        <dbReference type="ARBA" id="ARBA00022741"/>
    </source>
</evidence>
<evidence type="ECO:0000256" key="1">
    <source>
        <dbReference type="ARBA" id="ARBA00008279"/>
    </source>
</evidence>
<feature type="binding site" evidence="9">
    <location>
        <begin position="207"/>
        <end position="214"/>
    </location>
    <ligand>
        <name>GTP</name>
        <dbReference type="ChEBI" id="CHEBI:37565"/>
        <label>2</label>
    </ligand>
</feature>
<dbReference type="Proteomes" id="UP000027982">
    <property type="component" value="Chromosome"/>
</dbReference>
<dbReference type="CDD" id="cd01895">
    <property type="entry name" value="EngA2"/>
    <property type="match status" value="1"/>
</dbReference>
<keyword evidence="6 9" id="KW-0342">GTP-binding</keyword>
<keyword evidence="4 11" id="KW-0677">Repeat</keyword>
<evidence type="ECO:0000256" key="10">
    <source>
        <dbReference type="PROSITE-ProRule" id="PRU01049"/>
    </source>
</evidence>
<dbReference type="FunFam" id="3.40.50.300:FF:000057">
    <property type="entry name" value="GTPase Der"/>
    <property type="match status" value="1"/>
</dbReference>
<dbReference type="InterPro" id="IPR031166">
    <property type="entry name" value="G_ENGA"/>
</dbReference>
<evidence type="ECO:0000256" key="3">
    <source>
        <dbReference type="ARBA" id="ARBA00022517"/>
    </source>
</evidence>
<dbReference type="InterPro" id="IPR016484">
    <property type="entry name" value="GTPase_Der"/>
</dbReference>
<dbReference type="SUPFAM" id="SSF52540">
    <property type="entry name" value="P-loop containing nucleoside triphosphate hydrolases"/>
    <property type="match status" value="2"/>
</dbReference>
<organism evidence="13 14">
    <name type="scientific">Fimbriimonas ginsengisoli Gsoil 348</name>
    <dbReference type="NCBI Taxonomy" id="661478"/>
    <lineage>
        <taxon>Bacteria</taxon>
        <taxon>Bacillati</taxon>
        <taxon>Armatimonadota</taxon>
        <taxon>Fimbriimonadia</taxon>
        <taxon>Fimbriimonadales</taxon>
        <taxon>Fimbriimonadaceae</taxon>
        <taxon>Fimbriimonas</taxon>
    </lineage>
</organism>
<evidence type="ECO:0000256" key="2">
    <source>
        <dbReference type="ARBA" id="ARBA00020953"/>
    </source>
</evidence>
<feature type="binding site" evidence="9">
    <location>
        <begin position="319"/>
        <end position="322"/>
    </location>
    <ligand>
        <name>GTP</name>
        <dbReference type="ChEBI" id="CHEBI:37565"/>
        <label>2</label>
    </ligand>
</feature>
<evidence type="ECO:0000256" key="9">
    <source>
        <dbReference type="HAMAP-Rule" id="MF_00195"/>
    </source>
</evidence>
<feature type="domain" description="EngA-type G" evidence="12">
    <location>
        <begin position="201"/>
        <end position="383"/>
    </location>
</feature>
<dbReference type="InterPro" id="IPR006073">
    <property type="entry name" value="GTP-bd"/>
</dbReference>
<feature type="binding site" evidence="9">
    <location>
        <begin position="33"/>
        <end position="40"/>
    </location>
    <ligand>
        <name>GTP</name>
        <dbReference type="ChEBI" id="CHEBI:37565"/>
        <label>1</label>
    </ligand>
</feature>
<dbReference type="STRING" id="661478.OP10G_2073"/>
<feature type="binding site" evidence="9">
    <location>
        <begin position="80"/>
        <end position="84"/>
    </location>
    <ligand>
        <name>GTP</name>
        <dbReference type="ChEBI" id="CHEBI:37565"/>
        <label>1</label>
    </ligand>
</feature>
<dbReference type="PANTHER" id="PTHR43834:SF6">
    <property type="entry name" value="GTPASE DER"/>
    <property type="match status" value="1"/>
</dbReference>
<dbReference type="PANTHER" id="PTHR43834">
    <property type="entry name" value="GTPASE DER"/>
    <property type="match status" value="1"/>
</dbReference>
<comment type="subunit">
    <text evidence="9">Associates with the 50S ribosomal subunit.</text>
</comment>
<evidence type="ECO:0000256" key="4">
    <source>
        <dbReference type="ARBA" id="ARBA00022737"/>
    </source>
</evidence>
<dbReference type="InterPro" id="IPR015946">
    <property type="entry name" value="KH_dom-like_a/b"/>
</dbReference>
<reference evidence="13 14" key="1">
    <citation type="journal article" date="2014" name="PLoS ONE">
        <title>The first complete genome sequence of the class fimbriimonadia in the phylum armatimonadetes.</title>
        <authorList>
            <person name="Hu Z.Y."/>
            <person name="Wang Y.Z."/>
            <person name="Im W.T."/>
            <person name="Wang S.Y."/>
            <person name="Zhao G.P."/>
            <person name="Zheng H.J."/>
            <person name="Quan Z.X."/>
        </authorList>
    </citation>
    <scope>NUCLEOTIDE SEQUENCE [LARGE SCALE GENOMIC DNA]</scope>
    <source>
        <strain evidence="13">Gsoil 348</strain>
    </source>
</reference>
<dbReference type="FunFam" id="3.40.50.300:FF:000040">
    <property type="entry name" value="GTPase Der"/>
    <property type="match status" value="1"/>
</dbReference>
<gene>
    <name evidence="9" type="primary">der</name>
    <name evidence="13" type="ORF">OP10G_2073</name>
</gene>
<dbReference type="eggNOG" id="COG1160">
    <property type="taxonomic scope" value="Bacteria"/>
</dbReference>